<dbReference type="OMA" id="EGLMAMF"/>
<evidence type="ECO:0000259" key="2">
    <source>
        <dbReference type="Pfam" id="PF07539"/>
    </source>
</evidence>
<dbReference type="FunCoup" id="A5DXJ3">
    <property type="interactions" value="1000"/>
</dbReference>
<feature type="region of interest" description="Disordered" evidence="1">
    <location>
        <begin position="1077"/>
        <end position="1109"/>
    </location>
</feature>
<proteinExistence type="predicted"/>
<dbReference type="Proteomes" id="UP000001996">
    <property type="component" value="Unassembled WGS sequence"/>
</dbReference>
<dbReference type="GO" id="GO:0005654">
    <property type="term" value="C:nucleoplasm"/>
    <property type="evidence" value="ECO:0007669"/>
    <property type="project" value="EnsemblFungi"/>
</dbReference>
<dbReference type="SUPFAM" id="SSF48371">
    <property type="entry name" value="ARM repeat"/>
    <property type="match status" value="2"/>
</dbReference>
<feature type="domain" description="U3 small nucleolar RNA-associated protein 20" evidence="3">
    <location>
        <begin position="1697"/>
        <end position="1913"/>
    </location>
</feature>
<dbReference type="GO" id="GO:0000480">
    <property type="term" value="P:endonucleolytic cleavage in 5'-ETS of tricistronic rRNA transcript (SSU-rRNA, 5.8S rRNA, LSU-rRNA)"/>
    <property type="evidence" value="ECO:0007669"/>
    <property type="project" value="EnsemblFungi"/>
</dbReference>
<feature type="domain" description="U3 small nucleolar RNA-associated protein 20 N-terminal" evidence="2">
    <location>
        <begin position="862"/>
        <end position="1482"/>
    </location>
</feature>
<dbReference type="InterPro" id="IPR016024">
    <property type="entry name" value="ARM-type_fold"/>
</dbReference>
<evidence type="ECO:0000259" key="3">
    <source>
        <dbReference type="Pfam" id="PF20416"/>
    </source>
</evidence>
<dbReference type="Pfam" id="PF20416">
    <property type="entry name" value="UTP20"/>
    <property type="match status" value="1"/>
</dbReference>
<dbReference type="KEGG" id="lel:PVL30_002053"/>
<dbReference type="InParanoid" id="A5DXJ3"/>
<protein>
    <submittedName>
        <fullName evidence="5">Uncharacterized protein</fullName>
    </submittedName>
</protein>
<dbReference type="InterPro" id="IPR057525">
    <property type="entry name" value="UTP20_C"/>
</dbReference>
<dbReference type="eggNOG" id="KOG1823">
    <property type="taxonomic scope" value="Eukaryota"/>
</dbReference>
<dbReference type="GO" id="GO:0000447">
    <property type="term" value="P:endonucleolytic cleavage in ITS1 to separate SSU-rRNA from 5.8S rRNA and LSU-rRNA from tricistronic rRNA transcript (SSU-rRNA, 5.8S rRNA, LSU-rRNA)"/>
    <property type="evidence" value="ECO:0007669"/>
    <property type="project" value="EnsemblFungi"/>
</dbReference>
<evidence type="ECO:0000256" key="1">
    <source>
        <dbReference type="SAM" id="MobiDB-lite"/>
    </source>
</evidence>
<dbReference type="GO" id="GO:0000472">
    <property type="term" value="P:endonucleolytic cleavage to generate mature 5'-end of SSU-rRNA from (SSU-rRNA, 5.8S rRNA, LSU-rRNA)"/>
    <property type="evidence" value="ECO:0007669"/>
    <property type="project" value="EnsemblFungi"/>
</dbReference>
<organism evidence="5 6">
    <name type="scientific">Lodderomyces elongisporus (strain ATCC 11503 / CBS 2605 / JCM 1781 / NBRC 1676 / NRRL YB-4239)</name>
    <name type="common">Yeast</name>
    <name type="synonym">Saccharomyces elongisporus</name>
    <dbReference type="NCBI Taxonomy" id="379508"/>
    <lineage>
        <taxon>Eukaryota</taxon>
        <taxon>Fungi</taxon>
        <taxon>Dikarya</taxon>
        <taxon>Ascomycota</taxon>
        <taxon>Saccharomycotina</taxon>
        <taxon>Pichiomycetes</taxon>
        <taxon>Debaryomycetaceae</taxon>
        <taxon>Candida/Lodderomyces clade</taxon>
        <taxon>Lodderomyces</taxon>
    </lineage>
</organism>
<dbReference type="GO" id="GO:0030686">
    <property type="term" value="C:90S preribosome"/>
    <property type="evidence" value="ECO:0007669"/>
    <property type="project" value="EnsemblFungi"/>
</dbReference>
<reference evidence="5 6" key="1">
    <citation type="journal article" date="2009" name="Nature">
        <title>Evolution of pathogenicity and sexual reproduction in eight Candida genomes.</title>
        <authorList>
            <person name="Butler G."/>
            <person name="Rasmussen M.D."/>
            <person name="Lin M.F."/>
            <person name="Santos M.A."/>
            <person name="Sakthikumar S."/>
            <person name="Munro C.A."/>
            <person name="Rheinbay E."/>
            <person name="Grabherr M."/>
            <person name="Forche A."/>
            <person name="Reedy J.L."/>
            <person name="Agrafioti I."/>
            <person name="Arnaud M.B."/>
            <person name="Bates S."/>
            <person name="Brown A.J."/>
            <person name="Brunke S."/>
            <person name="Costanzo M.C."/>
            <person name="Fitzpatrick D.A."/>
            <person name="de Groot P.W."/>
            <person name="Harris D."/>
            <person name="Hoyer L.L."/>
            <person name="Hube B."/>
            <person name="Klis F.M."/>
            <person name="Kodira C."/>
            <person name="Lennard N."/>
            <person name="Logue M.E."/>
            <person name="Martin R."/>
            <person name="Neiman A.M."/>
            <person name="Nikolaou E."/>
            <person name="Quail M.A."/>
            <person name="Quinn J."/>
            <person name="Santos M.C."/>
            <person name="Schmitzberger F.F."/>
            <person name="Sherlock G."/>
            <person name="Shah P."/>
            <person name="Silverstein K.A."/>
            <person name="Skrzypek M.S."/>
            <person name="Soll D."/>
            <person name="Staggs R."/>
            <person name="Stansfield I."/>
            <person name="Stumpf M.P."/>
            <person name="Sudbery P.E."/>
            <person name="Srikantha T."/>
            <person name="Zeng Q."/>
            <person name="Berman J."/>
            <person name="Berriman M."/>
            <person name="Heitman J."/>
            <person name="Gow N.A."/>
            <person name="Lorenz M.C."/>
            <person name="Birren B.W."/>
            <person name="Kellis M."/>
            <person name="Cuomo C.A."/>
        </authorList>
    </citation>
    <scope>NUCLEOTIDE SEQUENCE [LARGE SCALE GENOMIC DNA]</scope>
    <source>
        <strain evidence="6">ATCC 11503 / BCRC 21390 / CBS 2605 / JCM 1781 / NBRC 1676 / NRRL YB-4239</strain>
    </source>
</reference>
<dbReference type="VEuPathDB" id="FungiDB:LELG_02080"/>
<evidence type="ECO:0000259" key="4">
    <source>
        <dbReference type="Pfam" id="PF23099"/>
    </source>
</evidence>
<dbReference type="EMBL" id="CH981525">
    <property type="protein sequence ID" value="EDK43901.1"/>
    <property type="molecule type" value="Genomic_DNA"/>
</dbReference>
<dbReference type="Pfam" id="PF23099">
    <property type="entry name" value="UTP20_C"/>
    <property type="match status" value="1"/>
</dbReference>
<dbReference type="STRING" id="379508.A5DXJ3"/>
<accession>A5DXJ3</accession>
<dbReference type="Pfam" id="PF07539">
    <property type="entry name" value="UTP20_N"/>
    <property type="match status" value="1"/>
</dbReference>
<evidence type="ECO:0000313" key="6">
    <source>
        <dbReference type="Proteomes" id="UP000001996"/>
    </source>
</evidence>
<dbReference type="GO" id="GO:0030688">
    <property type="term" value="C:preribosome, small subunit precursor"/>
    <property type="evidence" value="ECO:0007669"/>
    <property type="project" value="EnsemblFungi"/>
</dbReference>
<dbReference type="OrthoDB" id="360653at2759"/>
<feature type="compositionally biased region" description="Basic residues" evidence="1">
    <location>
        <begin position="2544"/>
        <end position="2559"/>
    </location>
</feature>
<feature type="domain" description="U3 small nucleolar RNA-associated protein 20 C-terminal" evidence="4">
    <location>
        <begin position="2274"/>
        <end position="2560"/>
    </location>
</feature>
<dbReference type="HOGENOM" id="CLU_000327_0_0_1"/>
<name>A5DXJ3_LODEL</name>
<dbReference type="GO" id="GO:0005737">
    <property type="term" value="C:cytoplasm"/>
    <property type="evidence" value="ECO:0007669"/>
    <property type="project" value="EnsemblFungi"/>
</dbReference>
<dbReference type="PANTHER" id="PTHR17695:SF11">
    <property type="entry name" value="SMALL SUBUNIT PROCESSOME COMPONENT 20 HOMOLOG"/>
    <property type="match status" value="1"/>
</dbReference>
<dbReference type="InterPro" id="IPR011430">
    <property type="entry name" value="UTP20_N"/>
</dbReference>
<dbReference type="GO" id="GO:0032040">
    <property type="term" value="C:small-subunit processome"/>
    <property type="evidence" value="ECO:0007669"/>
    <property type="project" value="EnsemblFungi"/>
</dbReference>
<dbReference type="InterPro" id="IPR052575">
    <property type="entry name" value="SSU_processome_comp_20"/>
</dbReference>
<keyword evidence="6" id="KW-1185">Reference proteome</keyword>
<dbReference type="PANTHER" id="PTHR17695">
    <property type="entry name" value="SMALL SUBUNIT PROCESSOME COMPONENT 20 HOMOLOG"/>
    <property type="match status" value="1"/>
</dbReference>
<feature type="region of interest" description="Disordered" evidence="1">
    <location>
        <begin position="2530"/>
        <end position="2575"/>
    </location>
</feature>
<gene>
    <name evidence="5" type="ORF">LELG_02080</name>
</gene>
<dbReference type="InterPro" id="IPR046523">
    <property type="entry name" value="UTP20_dom"/>
</dbReference>
<dbReference type="GeneID" id="5233874"/>
<evidence type="ECO:0000313" key="5">
    <source>
        <dbReference type="EMBL" id="EDK43901.1"/>
    </source>
</evidence>
<sequence length="2575" mass="294117">MAVKVKSTESSRRHAFKSFRERVDSIKIEPSRRLEKRVHDEVESSHLLTTLEHWKELNLSKVFTELVDSIEELCQSLPQVLHYQLRIFEAIYNAIKQNDVHSLQPSLELLTQFIHDLGPDFLAYYLKTLHLLSEVALAQNPNDFQNNRNSSNALDWIFNALAFAFKYLVRYLVEDLKPTFQELAPLLKLKKQTYISRFCAESLSYLIRKLGSKSLNEIVEFSLESQVQDVIDNDNYCESLKIMYSESMKNTTGTFHTKAKAILSSILNCIVFKNDQRLSLQQEQLQQQQQQQQLQQQKEAVQPKLTSLLSDILLDVLHHGEQEACAKFYEMVTLSLQELLEKNPKCTLSLLVSCQILSTLSFADSGRKVSDWSCVLTTVDKIITKLNLIQLLPRELTESFVYLLVITFRNADSQALIKYQKRFFQVMITINEGNDFLLFAESALAVAGSKVEKFAIGKHIQDYINRAVDSADKMKRVILFLNHAGKQNLIKQTFTIPSKSVEKLSIAATADIDSKSYYDLYWKLLIFNYAKTCQINVDLLTQTLFELPDDVLGRELASMILSILYRKISEQTEIEKKGETLSSNENVCRILAYLDQDFVRLNQSSSFLKTMNDFVKFATDPQVFLQRALDCLYLPSHETRENAIELIFTIMSLKDKGSLQTETAVLSQIRIIEQIPLTIDTSRDILLRVRNLASEFAKDIKPSSEDKKIIVNYLFGLLSNRFQPCWKAVYEALPLIANVCRQEIWQIAYFLLTKDYNNQIRNDIGQEEFMDVESTLVEWQPRNTRLYNNFAHFENLHMKTFRNVDGSIVEICQNSVNENTFNSFLKSNVLSALKAVPQVIDASRLVLLVVHGKTDDEQEQDWLRSDRNELLAVLAQTKNLKKLDAADELFQYMKTLLASTFSKTQQLALNVIFAYNNPVINKYRDKLKNLLDDVTFSDEIITFTTSNSTIEDIDRPIIMPLVVRILFGKVQGKPKSNSKQGNKNAVVSFLPNFNNEDIISFISVGADKLDYANYFNKKIPTISLGYDKSELRRMAGFINLVQQMYEVLSKNYADVLAWTIKPLVYSLISAQNRLDVSSSNSNGEVYADAGENEHDNEDEQISNANIDHEDREDDKIVADKIAKSIRLSGMRCLKELFVILGPEYDWSGYVDLISEYLIAPRLPNFSTENLQQPLATLTLMSSWINQPNTIPFLYANDFAAVNALLSILGNDHAKESVSKEVLGFAVKALEKKSETNDEFFTLLAIIVDSLLQTLPSTIKRIYNPEVGSLAIRTLLLMIQGEYIDNKETQQTLIQALTFALEKSNLHIDLKDKANVLIALSSLLMNYDCEFGEVEQLYQVCSKLLRVFAAREIRETLATLFETFGLKFQRHLLQVGNLIVGLNAYTSRMNEYDFQKRLGAFKLINEDLYLTFDAVQWSPLINCALFFINDQEELSMRSNAGYMIKRFVDCLISQPSAEDAVPFVHMLKDTVLPILRLGIRKTNEDVQNEYILVLEYIVRQSTDYFTDMRDMQILLGEDNQDYEKDEKDNNVEKMKVGQEVEEDEALEDELRFFQNITSIQLHLRYRAIKYLMKVSNQLKENSISHYILPIIEAYVLTKEEKYRNIGLIALESISVLARSVTWSQYKAIFKRYLSNLKSSQEQLKPKVNLVVAVSSVLKESVANRNEGIKNLPSQDEIDLFILNEVSPALVKIIQVRDDDTIVARAPLAEAAINLTLCLSPDKIEGELPKILTSMCQVLRSRSEELREAIRKSLGKIAIALGARYLPFIIKELKTALSRGSQIHVLSYTVHYLLQSMAQVGLQHGDLNESISLIMDVVMEDIFGAAGQEKDADGYTSKMKEVKFKKSFDSCEIVSSNISLSHFGELIEPIKLLLQEVVNHKVQVKLDELLRRLSLGLNHNIEASKLEILHLCYEIFLMSSEPERRNVEPTMSASEAHFMTTLNRKKIKNHVDKSLYRQTMQRLSFELLRTAISRHDNLLNTANLKGFVPLLEEGMNANNENVILISLRVLTIIIRLPFDDETQGLLKTCARRALVLIKDSPTTNSDVCQAALKFLATTLKHNKKVELKESAISYVLTKIQPDLEEPNRQGLAFQFLKAVVSQHLLLPELYDLMDNVAKLMVVNHSKEIRDMSRAVFFQFLMEYDQSKGRLEKQFKFLVNNLTYPTEEGRQSVMELIHLIIAKAGPDLISKLGSSFFITLANVLVSDDSAKSREMANVLLSSLVKKLPNIGFVEEYCSVWLKQSSNMLLKRCGLNVYKMLISVFGVDKNKELDKVAVGNIQTILNSAKNTEEGGSAEWELVYSALSAFSSMASSAKDSIFDHKYKTIWSSIVDCLLFPHSWIRLITCRLVAIELSNLNKSKLDTIELELIAGRLTHQLRTPSISEDLANQCIKNLVMIAMHWETSNTMLQQSRETEEKEVLANDYLVGRICSIVKQENVQSIVAKKAAIKFLALFIQLTKEDKVEKVAETIISSLYNFTDPVYSSSLDSEELLNISLETLNMVKAKIGVTEYTQIYAQVQKAVNIRRLSRKAKRSQMAVTAPDVANRRKTKKHERSREKRRHERDENGYYKPKKRRAM</sequence>
<dbReference type="Gene3D" id="1.25.10.10">
    <property type="entry name" value="Leucine-rich Repeat Variant"/>
    <property type="match status" value="1"/>
</dbReference>
<dbReference type="InterPro" id="IPR011989">
    <property type="entry name" value="ARM-like"/>
</dbReference>